<dbReference type="Pfam" id="PF14534">
    <property type="entry name" value="DUF4440"/>
    <property type="match status" value="1"/>
</dbReference>
<name>A0ABW0MLA3_9BURK</name>
<evidence type="ECO:0000259" key="2">
    <source>
        <dbReference type="Pfam" id="PF14534"/>
    </source>
</evidence>
<dbReference type="EMBL" id="JBHSMR010000013">
    <property type="protein sequence ID" value="MFC5478984.1"/>
    <property type="molecule type" value="Genomic_DNA"/>
</dbReference>
<feature type="chain" id="PRO_5046360308" evidence="1">
    <location>
        <begin position="24"/>
        <end position="168"/>
    </location>
</feature>
<evidence type="ECO:0000313" key="3">
    <source>
        <dbReference type="EMBL" id="MFC5478984.1"/>
    </source>
</evidence>
<feature type="signal peptide" evidence="1">
    <location>
        <begin position="1"/>
        <end position="23"/>
    </location>
</feature>
<evidence type="ECO:0000313" key="4">
    <source>
        <dbReference type="Proteomes" id="UP001596101"/>
    </source>
</evidence>
<dbReference type="SUPFAM" id="SSF54427">
    <property type="entry name" value="NTF2-like"/>
    <property type="match status" value="1"/>
</dbReference>
<feature type="domain" description="DUF4440" evidence="2">
    <location>
        <begin position="36"/>
        <end position="153"/>
    </location>
</feature>
<protein>
    <submittedName>
        <fullName evidence="3">Nuclear transport factor 2 family protein</fullName>
    </submittedName>
</protein>
<dbReference type="InterPro" id="IPR027843">
    <property type="entry name" value="DUF4440"/>
</dbReference>
<dbReference type="InterPro" id="IPR032710">
    <property type="entry name" value="NTF2-like_dom_sf"/>
</dbReference>
<proteinExistence type="predicted"/>
<gene>
    <name evidence="3" type="ORF">ACFPQ5_12320</name>
</gene>
<dbReference type="Gene3D" id="3.10.450.50">
    <property type="match status" value="1"/>
</dbReference>
<dbReference type="RefSeq" id="WP_379755656.1">
    <property type="nucleotide sequence ID" value="NZ_JBHSMR010000013.1"/>
</dbReference>
<keyword evidence="1" id="KW-0732">Signal</keyword>
<keyword evidence="4" id="KW-1185">Reference proteome</keyword>
<evidence type="ECO:0000256" key="1">
    <source>
        <dbReference type="SAM" id="SignalP"/>
    </source>
</evidence>
<comment type="caution">
    <text evidence="3">The sequence shown here is derived from an EMBL/GenBank/DDBJ whole genome shotgun (WGS) entry which is preliminary data.</text>
</comment>
<dbReference type="Proteomes" id="UP001596101">
    <property type="component" value="Unassembled WGS sequence"/>
</dbReference>
<organism evidence="3 4">
    <name type="scientific">Massilia suwonensis</name>
    <dbReference type="NCBI Taxonomy" id="648895"/>
    <lineage>
        <taxon>Bacteria</taxon>
        <taxon>Pseudomonadati</taxon>
        <taxon>Pseudomonadota</taxon>
        <taxon>Betaproteobacteria</taxon>
        <taxon>Burkholderiales</taxon>
        <taxon>Oxalobacteraceae</taxon>
        <taxon>Telluria group</taxon>
        <taxon>Massilia</taxon>
    </lineage>
</organism>
<reference evidence="4" key="1">
    <citation type="journal article" date="2019" name="Int. J. Syst. Evol. Microbiol.">
        <title>The Global Catalogue of Microorganisms (GCM) 10K type strain sequencing project: providing services to taxonomists for standard genome sequencing and annotation.</title>
        <authorList>
            <consortium name="The Broad Institute Genomics Platform"/>
            <consortium name="The Broad Institute Genome Sequencing Center for Infectious Disease"/>
            <person name="Wu L."/>
            <person name="Ma J."/>
        </authorList>
    </citation>
    <scope>NUCLEOTIDE SEQUENCE [LARGE SCALE GENOMIC DNA]</scope>
    <source>
        <strain evidence="4">CCUG 43111</strain>
    </source>
</reference>
<accession>A0ABW0MLA3</accession>
<sequence length="168" mass="18731">MFKIPIVMLSSLFLFTQAGGVLAQQGGNAAWEAGPRAADQAYWAAYNRADADAMNAWLAPDVEFYHDRGGKLIGKKALSAANDVMKTNPVKLRREAVPGTLRFFPMREGKTVYGAVVTGEHNFYAREPGRKEAFVGRAHFSHLMRLSGKEWRVARIYSYEHVDAPARK</sequence>